<feature type="compositionally biased region" description="Low complexity" evidence="1">
    <location>
        <begin position="1320"/>
        <end position="1346"/>
    </location>
</feature>
<feature type="compositionally biased region" description="Basic and acidic residues" evidence="1">
    <location>
        <begin position="1062"/>
        <end position="1080"/>
    </location>
</feature>
<feature type="region of interest" description="Disordered" evidence="1">
    <location>
        <begin position="1781"/>
        <end position="1887"/>
    </location>
</feature>
<feature type="compositionally biased region" description="Low complexity" evidence="1">
    <location>
        <begin position="1169"/>
        <end position="1198"/>
    </location>
</feature>
<feature type="compositionally biased region" description="Polar residues" evidence="1">
    <location>
        <begin position="1287"/>
        <end position="1303"/>
    </location>
</feature>
<feature type="region of interest" description="Disordered" evidence="1">
    <location>
        <begin position="243"/>
        <end position="314"/>
    </location>
</feature>
<accession>A0A1Y1HMJ9</accession>
<feature type="region of interest" description="Disordered" evidence="1">
    <location>
        <begin position="340"/>
        <end position="622"/>
    </location>
</feature>
<feature type="compositionally biased region" description="Basic and acidic residues" evidence="1">
    <location>
        <begin position="757"/>
        <end position="766"/>
    </location>
</feature>
<feature type="region of interest" description="Disordered" evidence="1">
    <location>
        <begin position="662"/>
        <end position="709"/>
    </location>
</feature>
<feature type="compositionally biased region" description="Low complexity" evidence="1">
    <location>
        <begin position="1521"/>
        <end position="1530"/>
    </location>
</feature>
<keyword evidence="3" id="KW-1185">Reference proteome</keyword>
<sequence length="1887" mass="194984">MEPSKILEKIVLQITNGGAECEIYLVAGTARHRVSTGPLAPLLDQLDAVREQYSSDASEIVLQPHASTDDVGPSPSGGWKVFKRSKSKGKKGKRASTGGEEPPAWFTRETAEKAFHLLSSLELLELPARLARDLEKVHEKEKVAQPYQRASLETSRMTLQREFAKAMLVANCAGYKAEDMGPVKSFAEAFKGRRLGVACQAFETACSAALSRLPPQAAKQVAAPPASWPANQIPVIEADAFDDDSEAPAEPQQSVGEVQTPTKVETREAGTDAETAVDSGVATEGQQGAADDLVDRVGGTSKEKKGELGAGKPAAAVASNGYHGVEGKMPKAEGAALAKAVENAKEAPAEVEQKTPDAKEAPQPSSAAGLTSNAPASKRPQEVLSAPDPDTPEKGSASDGPDQALPAQETPAKDGPAKAPLAAAKDEFPAPESQPTELRQNEVPSEAPGSVAVDAGLREIEPTPDPSSPVLRGKPAHTGSPLSWSDEDEMKLARHSYGSQGLAGIGAAPLHSAEEPGAFESEDLPLSAAAGSQPVDSPSGAEGPGGVGRAGEVVKERHSDEAAEPETADEGKGQPAELAKEPVGAGQVDDEGTVPKGRAKGEPGSEAAAGVAPVKVGTSPAPKDIDELWRITKERLFTLPPRENIVEHGVAAKERDQEVACDVAEAGSSEHTRKGAVSETGASRGSEAASNVSVAGSSRELTKIGSDSGMQGVAVSALAGKAPSEETVAAGYGSRLAATAGVLSATALAAEGQRLSQPHEPREEGTGHTGTPVDAEIAPRGASTAVPEGTNGPKGESAPKDDATVPDTAPPVLIKESGAPASEGVETSLAQAVASLPFKELPKGGEAQLDDGRRSVPGASTDTLRASEDPSDTGPIPVLEQGSEPKQLGNDSGEVVEKENTTEEAFETHSDSLQSAAPAALSPHPPILPKARSYDKPWLSHSVLPASRSPNEGAPAGEAHGPSKADAGAKDTEQRASEGRARRDSMASYKERRQAKMKEQEERIRGEHEAKLKALEDALEKRKAEMAERSRRSALLSATAADRRAAMDGTTAAPAAPEDTTEEAKERARERLRKYREDKGLASAEASPPVGSRVNQLLAKLGVMVGNSPTGQSKTGPSAAQKLPDGKKSVDGTRGSSMERSQEGRSPSMPKPRGQQSPRGTSPGARNEGASSRSTSAPRRRSSSGPPDGTTGGQTAADILSRSISPGRASIVRSPQASSRGPSPARAAASVLGPGQASPGRASLANTPKSAASPYPSPRGPLSGRTSPKPGGWNKPANTPPAKVSTAAAQTTPRAWNRATSAPQVGGPPSQRKAPPQAPSPGTFGRTSRSTSSGTFGTGPRSSSFGAAPRLSSPGTFGRASRPASAGAVKSSPAAPKFVRPTSASAVERKVEVLPEDSTTDGGRIGAKNGSSARGVFQPRGPSSGSPSTSRPQDGTKPAWSSGLRVTVTDSNPRPRDRFGNRTALPPTPHRPEPRRSLSAAGPPRRTSLPGSTRSASTTGIKPAPAKAAEGFKRAFGPGGSNPSTPSSQPANRLRRGRHSIAAVPSAPSPVATPRRSSGGFGASNTAREPVKVPANPGTPGSAPRTSSYLMSAKDRLLSQTKASQAKLAERTTAAVQDPPSKRRERKSVAGTGQAALGERSTPVVRPARRASAGEAYPQVETDVDNASVETVRSTGSVAGGSFPASPLVHQKAPGEILETPVAPQASEIAVERSMEDAGVEMRRLKGGALERSLDSVEQLFGEEIVLGEEDGTEDERNKAEAFARQQKLLGLLQARQQSPLTDNLGDIRTEQNSVERNGNGRLGDARHGQMAESTESMFGTKGEGGGSDVEFGASPPTKIRKRWEEPVEPLVMQKSPGDSGGTLGKLGKLFSRKSSKGAEGDASPLK</sequence>
<feature type="compositionally biased region" description="Polar residues" evidence="1">
    <location>
        <begin position="363"/>
        <end position="375"/>
    </location>
</feature>
<evidence type="ECO:0000313" key="3">
    <source>
        <dbReference type="Proteomes" id="UP000054558"/>
    </source>
</evidence>
<organism evidence="2 3">
    <name type="scientific">Klebsormidium nitens</name>
    <name type="common">Green alga</name>
    <name type="synonym">Ulothrix nitens</name>
    <dbReference type="NCBI Taxonomy" id="105231"/>
    <lineage>
        <taxon>Eukaryota</taxon>
        <taxon>Viridiplantae</taxon>
        <taxon>Streptophyta</taxon>
        <taxon>Klebsormidiophyceae</taxon>
        <taxon>Klebsormidiales</taxon>
        <taxon>Klebsormidiaceae</taxon>
        <taxon>Klebsormidium</taxon>
    </lineage>
</organism>
<feature type="region of interest" description="Disordered" evidence="1">
    <location>
        <begin position="841"/>
        <end position="1093"/>
    </location>
</feature>
<dbReference type="EMBL" id="DF236962">
    <property type="protein sequence ID" value="GAQ78419.1"/>
    <property type="molecule type" value="Genomic_DNA"/>
</dbReference>
<evidence type="ECO:0000313" key="2">
    <source>
        <dbReference type="EMBL" id="GAQ78419.1"/>
    </source>
</evidence>
<feature type="compositionally biased region" description="Low complexity" evidence="1">
    <location>
        <begin position="1213"/>
        <end position="1230"/>
    </location>
</feature>
<feature type="compositionally biased region" description="Low complexity" evidence="1">
    <location>
        <begin position="1542"/>
        <end position="1558"/>
    </location>
</feature>
<gene>
    <name evidence="2" type="ORF">KFL_000130015</name>
</gene>
<feature type="compositionally biased region" description="Basic and acidic residues" evidence="1">
    <location>
        <begin position="342"/>
        <end position="360"/>
    </location>
</feature>
<evidence type="ECO:0000256" key="1">
    <source>
        <dbReference type="SAM" id="MobiDB-lite"/>
    </source>
</evidence>
<feature type="compositionally biased region" description="Low complexity" evidence="1">
    <location>
        <begin position="1419"/>
        <end position="1432"/>
    </location>
</feature>
<proteinExistence type="predicted"/>
<feature type="compositionally biased region" description="Polar residues" evidence="1">
    <location>
        <begin position="680"/>
        <end position="696"/>
    </location>
</feature>
<name>A0A1Y1HMJ9_KLENI</name>
<reference evidence="2 3" key="1">
    <citation type="journal article" date="2014" name="Nat. Commun.">
        <title>Klebsormidium flaccidum genome reveals primary factors for plant terrestrial adaptation.</title>
        <authorList>
            <person name="Hori K."/>
            <person name="Maruyama F."/>
            <person name="Fujisawa T."/>
            <person name="Togashi T."/>
            <person name="Yamamoto N."/>
            <person name="Seo M."/>
            <person name="Sato S."/>
            <person name="Yamada T."/>
            <person name="Mori H."/>
            <person name="Tajima N."/>
            <person name="Moriyama T."/>
            <person name="Ikeuchi M."/>
            <person name="Watanabe M."/>
            <person name="Wada H."/>
            <person name="Kobayashi K."/>
            <person name="Saito M."/>
            <person name="Masuda T."/>
            <person name="Sasaki-Sekimoto Y."/>
            <person name="Mashiguchi K."/>
            <person name="Awai K."/>
            <person name="Shimojima M."/>
            <person name="Masuda S."/>
            <person name="Iwai M."/>
            <person name="Nobusawa T."/>
            <person name="Narise T."/>
            <person name="Kondo S."/>
            <person name="Saito H."/>
            <person name="Sato R."/>
            <person name="Murakawa M."/>
            <person name="Ihara Y."/>
            <person name="Oshima-Yamada Y."/>
            <person name="Ohtaka K."/>
            <person name="Satoh M."/>
            <person name="Sonobe K."/>
            <person name="Ishii M."/>
            <person name="Ohtani R."/>
            <person name="Kanamori-Sato M."/>
            <person name="Honoki R."/>
            <person name="Miyazaki D."/>
            <person name="Mochizuki H."/>
            <person name="Umetsu J."/>
            <person name="Higashi K."/>
            <person name="Shibata D."/>
            <person name="Kamiya Y."/>
            <person name="Sato N."/>
            <person name="Nakamura Y."/>
            <person name="Tabata S."/>
            <person name="Ida S."/>
            <person name="Kurokawa K."/>
            <person name="Ohta H."/>
        </authorList>
    </citation>
    <scope>NUCLEOTIDE SEQUENCE [LARGE SCALE GENOMIC DNA]</scope>
    <source>
        <strain evidence="2 3">NIES-2285</strain>
    </source>
</reference>
<feature type="region of interest" description="Disordered" evidence="1">
    <location>
        <begin position="749"/>
        <end position="826"/>
    </location>
</feature>
<dbReference type="PANTHER" id="PTHR31008:SF2">
    <property type="entry name" value="COP1-INTERACTING PROTEIN-LIKE PROTEIN"/>
    <property type="match status" value="1"/>
</dbReference>
<feature type="compositionally biased region" description="Low complexity" evidence="1">
    <location>
        <begin position="911"/>
        <end position="922"/>
    </location>
</feature>
<dbReference type="PANTHER" id="PTHR31008">
    <property type="entry name" value="COP1-INTERACTING PROTEIN-RELATED"/>
    <property type="match status" value="1"/>
</dbReference>
<feature type="compositionally biased region" description="Basic residues" evidence="1">
    <location>
        <begin position="81"/>
        <end position="94"/>
    </location>
</feature>
<feature type="region of interest" description="Disordered" evidence="1">
    <location>
        <begin position="65"/>
        <end position="103"/>
    </location>
</feature>
<feature type="compositionally biased region" description="Basic and acidic residues" evidence="1">
    <location>
        <begin position="961"/>
        <end position="1031"/>
    </location>
</feature>
<feature type="compositionally biased region" description="Polar residues" evidence="1">
    <location>
        <begin position="1489"/>
        <end position="1500"/>
    </location>
</feature>
<feature type="region of interest" description="Disordered" evidence="1">
    <location>
        <begin position="1105"/>
        <end position="1666"/>
    </location>
</feature>
<dbReference type="OMA" id="GKMFMEA"/>
<feature type="compositionally biased region" description="Polar residues" evidence="1">
    <location>
        <begin position="251"/>
        <end position="263"/>
    </location>
</feature>
<dbReference type="OrthoDB" id="9944291at2759"/>
<feature type="compositionally biased region" description="Low complexity" evidence="1">
    <location>
        <begin position="1047"/>
        <end position="1058"/>
    </location>
</feature>
<feature type="compositionally biased region" description="Basic and acidic residues" evidence="1">
    <location>
        <begin position="552"/>
        <end position="561"/>
    </location>
</feature>
<feature type="compositionally biased region" description="Basic and acidic residues" evidence="1">
    <location>
        <begin position="895"/>
        <end position="910"/>
    </location>
</feature>
<dbReference type="Proteomes" id="UP000054558">
    <property type="component" value="Unassembled WGS sequence"/>
</dbReference>
<feature type="compositionally biased region" description="Polar residues" evidence="1">
    <location>
        <begin position="1107"/>
        <end position="1118"/>
    </location>
</feature>
<protein>
    <submittedName>
        <fullName evidence="2">Uncharacterized protein</fullName>
    </submittedName>
</protein>